<dbReference type="Proteomes" id="UP000054248">
    <property type="component" value="Unassembled WGS sequence"/>
</dbReference>
<protein>
    <submittedName>
        <fullName evidence="2">Uncharacterized protein</fullName>
    </submittedName>
</protein>
<reference evidence="4" key="2">
    <citation type="submission" date="2015-01" db="EMBL/GenBank/DDBJ databases">
        <title>Evolutionary Origins and Diversification of the Mycorrhizal Mutualists.</title>
        <authorList>
            <consortium name="DOE Joint Genome Institute"/>
            <consortium name="Mycorrhizal Genomics Consortium"/>
            <person name="Kohler A."/>
            <person name="Kuo A."/>
            <person name="Nagy L.G."/>
            <person name="Floudas D."/>
            <person name="Copeland A."/>
            <person name="Barry K.W."/>
            <person name="Cichocki N."/>
            <person name="Veneault-Fourrey C."/>
            <person name="LaButti K."/>
            <person name="Lindquist E.A."/>
            <person name="Lipzen A."/>
            <person name="Lundell T."/>
            <person name="Morin E."/>
            <person name="Murat C."/>
            <person name="Riley R."/>
            <person name="Ohm R."/>
            <person name="Sun H."/>
            <person name="Tunlid A."/>
            <person name="Henrissat B."/>
            <person name="Grigoriev I.V."/>
            <person name="Hibbett D.S."/>
            <person name="Martin F."/>
        </authorList>
    </citation>
    <scope>NUCLEOTIDE SEQUENCE [LARGE SCALE GENOMIC DNA]</scope>
    <source>
        <strain evidence="4">MUT 4182</strain>
    </source>
</reference>
<reference evidence="2" key="3">
    <citation type="submission" date="2015-02" db="EMBL/GenBank/DDBJ databases">
        <title>Evolutionary Origins and Diversification of the Mycorrhizal Mutualists.</title>
        <authorList>
            <consortium name="DOE Joint Genome Institute"/>
            <consortium name="Mycorrhizal Genomics Consortium"/>
            <person name="Kohler A."/>
            <person name="Kuo A."/>
            <person name="Nagy L.G."/>
            <person name="Floudas D."/>
            <person name="Copeland A."/>
            <person name="Barry K.W."/>
            <person name="Cichocki N."/>
            <person name="Veneault-Fourrey C."/>
            <person name="LaButti K."/>
            <person name="Lindquist E.A."/>
            <person name="Lipzen A."/>
            <person name="Lundell T."/>
            <person name="Morin E."/>
            <person name="Murat C."/>
            <person name="Riley R."/>
            <person name="Ohm R."/>
            <person name="Sun H."/>
            <person name="Tunlid A."/>
            <person name="Henrissat B."/>
            <person name="Grigoriev I.V."/>
            <person name="Hibbett D.S."/>
            <person name="Martin F."/>
        </authorList>
    </citation>
    <scope>NUCLEOTIDE SEQUENCE</scope>
    <source>
        <strain evidence="2 4">MUT 4182</strain>
    </source>
</reference>
<dbReference type="Pfam" id="PF20414">
    <property type="entry name" value="DUF6698"/>
    <property type="match status" value="1"/>
</dbReference>
<evidence type="ECO:0000256" key="1">
    <source>
        <dbReference type="SAM" id="MobiDB-lite"/>
    </source>
</evidence>
<dbReference type="HOGENOM" id="CLU_035918_3_2_1"/>
<feature type="region of interest" description="Disordered" evidence="1">
    <location>
        <begin position="1"/>
        <end position="37"/>
    </location>
</feature>
<dbReference type="EMBL" id="KN823191">
    <property type="protein sequence ID" value="KIO20038.1"/>
    <property type="molecule type" value="Genomic_DNA"/>
</dbReference>
<dbReference type="AlphaFoldDB" id="A0A0C3KEZ2"/>
<keyword evidence="4" id="KW-1185">Reference proteome</keyword>
<dbReference type="InterPro" id="IPR046521">
    <property type="entry name" value="DUF6698"/>
</dbReference>
<gene>
    <name evidence="2" type="ORF">M407DRAFT_221668</name>
    <name evidence="3" type="ORF">M407DRAFT_223377</name>
</gene>
<dbReference type="OrthoDB" id="3220614at2759"/>
<organism evidence="2 4">
    <name type="scientific">Tulasnella calospora MUT 4182</name>
    <dbReference type="NCBI Taxonomy" id="1051891"/>
    <lineage>
        <taxon>Eukaryota</taxon>
        <taxon>Fungi</taxon>
        <taxon>Dikarya</taxon>
        <taxon>Basidiomycota</taxon>
        <taxon>Agaricomycotina</taxon>
        <taxon>Agaricomycetes</taxon>
        <taxon>Cantharellales</taxon>
        <taxon>Tulasnellaceae</taxon>
        <taxon>Tulasnella</taxon>
    </lineage>
</organism>
<evidence type="ECO:0000313" key="2">
    <source>
        <dbReference type="EMBL" id="KIO20038.1"/>
    </source>
</evidence>
<evidence type="ECO:0000313" key="3">
    <source>
        <dbReference type="EMBL" id="KIO30647.1"/>
    </source>
</evidence>
<accession>A0A0C3KEZ2</accession>
<dbReference type="STRING" id="1051891.A0A0C3KEZ2"/>
<proteinExistence type="predicted"/>
<dbReference type="EMBL" id="KN822970">
    <property type="protein sequence ID" value="KIO30647.1"/>
    <property type="molecule type" value="Genomic_DNA"/>
</dbReference>
<name>A0A0C3KEZ2_9AGAM</name>
<sequence>MTSASSDSEHLPSVSSQTTGTRRRRNSSSDDELFGPRRKRRAVDPLVRTGKHVARTIYIKFHPLTILQNGLETLTQHENHEIDVLPSESDNKHWAIFSDLLRLIPDAKRRLTAADGDEYLIRLATAIEEGLSAGRSDDTNGLKKAVAEWVSSTEGKVAKNSKIGRGFHNKFTARLLTPPQFDVNDPATLRDLRDEVLRPEVGEYPPFLYENFTIDKDDLFKGLFKSELLLRPIQAAKHVLIGPSSAESLETTNKSTRLGNAALNGMKEVSLPFIAYICAQVRFALSSDEVFGQNAHSFDIYAFYRNILKMLRQEELADEIEEIRQYWDEVIFGHLGESKDGDELGTMARILKQRTRAS</sequence>
<reference evidence="2 4" key="1">
    <citation type="submission" date="2014-04" db="EMBL/GenBank/DDBJ databases">
        <authorList>
            <consortium name="DOE Joint Genome Institute"/>
            <person name="Kuo A."/>
            <person name="Girlanda M."/>
            <person name="Perotto S."/>
            <person name="Kohler A."/>
            <person name="Nagy L.G."/>
            <person name="Floudas D."/>
            <person name="Copeland A."/>
            <person name="Barry K.W."/>
            <person name="Cichocki N."/>
            <person name="Veneault-Fourrey C."/>
            <person name="LaButti K."/>
            <person name="Lindquist E.A."/>
            <person name="Lipzen A."/>
            <person name="Lundell T."/>
            <person name="Morin E."/>
            <person name="Murat C."/>
            <person name="Sun H."/>
            <person name="Tunlid A."/>
            <person name="Henrissat B."/>
            <person name="Grigoriev I.V."/>
            <person name="Hibbett D.S."/>
            <person name="Martin F."/>
            <person name="Nordberg H.P."/>
            <person name="Cantor M.N."/>
            <person name="Hua S.X."/>
        </authorList>
    </citation>
    <scope>NUCLEOTIDE SEQUENCE [LARGE SCALE GENOMIC DNA]</scope>
    <source>
        <strain evidence="2 4">MUT 4182</strain>
    </source>
</reference>
<evidence type="ECO:0000313" key="4">
    <source>
        <dbReference type="Proteomes" id="UP000054248"/>
    </source>
</evidence>